<feature type="chain" id="PRO_5044381009" description="DUF4333 domain-containing protein" evidence="2">
    <location>
        <begin position="19"/>
        <end position="211"/>
    </location>
</feature>
<comment type="caution">
    <text evidence="3">The sequence shown here is derived from an EMBL/GenBank/DDBJ whole genome shotgun (WGS) entry which is preliminary data.</text>
</comment>
<gene>
    <name evidence="3" type="ORF">BLA24_13350</name>
</gene>
<feature type="signal peptide" evidence="2">
    <location>
        <begin position="1"/>
        <end position="18"/>
    </location>
</feature>
<reference evidence="3 4" key="1">
    <citation type="journal article" date="2017" name="Biochemistry">
        <title>Identification of the Biosynthetic Pathway for the Antibiotic Bicyclomycin.</title>
        <authorList>
            <person name="Patteson J."/>
            <person name="Cai W."/>
            <person name="Johnson R.A."/>
            <person name="Santa Maria K."/>
            <person name="Li B."/>
        </authorList>
    </citation>
    <scope>NUCLEOTIDE SEQUENCE [LARGE SCALE GENOMIC DNA]</scope>
    <source>
        <strain evidence="3 4">ATCC 21532</strain>
    </source>
</reference>
<evidence type="ECO:0000256" key="1">
    <source>
        <dbReference type="SAM" id="MobiDB-lite"/>
    </source>
</evidence>
<feature type="region of interest" description="Disordered" evidence="1">
    <location>
        <begin position="26"/>
        <end position="64"/>
    </location>
</feature>
<proteinExistence type="predicted"/>
<name>A0A2G1XJX5_STRCJ</name>
<keyword evidence="4" id="KW-1185">Reference proteome</keyword>
<organism evidence="3 4">
    <name type="scientific">Streptomyces cinnamoneus</name>
    <name type="common">Streptoverticillium cinnamoneum</name>
    <dbReference type="NCBI Taxonomy" id="53446"/>
    <lineage>
        <taxon>Bacteria</taxon>
        <taxon>Bacillati</taxon>
        <taxon>Actinomycetota</taxon>
        <taxon>Actinomycetes</taxon>
        <taxon>Kitasatosporales</taxon>
        <taxon>Streptomycetaceae</taxon>
        <taxon>Streptomyces</taxon>
        <taxon>Streptomyces cinnamoneus group</taxon>
    </lineage>
</organism>
<protein>
    <recommendedName>
        <fullName evidence="5">DUF4333 domain-containing protein</fullName>
    </recommendedName>
</protein>
<evidence type="ECO:0000313" key="3">
    <source>
        <dbReference type="EMBL" id="PHQ51542.1"/>
    </source>
</evidence>
<dbReference type="AlphaFoldDB" id="A0A2G1XJX5"/>
<evidence type="ECO:0008006" key="5">
    <source>
        <dbReference type="Google" id="ProtNLM"/>
    </source>
</evidence>
<evidence type="ECO:0000256" key="2">
    <source>
        <dbReference type="SAM" id="SignalP"/>
    </source>
</evidence>
<keyword evidence="2" id="KW-0732">Signal</keyword>
<sequence length="211" mass="22129">MKSKIVSVLIAGSMCLVATGCGGGKSSGGGGGAKPKPAGTVLPQRLDKPPTMPDGELKPSPAAGASFSENLAYELRRKTQDMAGAPGEITAECPTDVGSKSGTKVTCKTTYEGLEVEWDVSIGDKSAFSDNLVQYKATPRQGILTRDGVARLLYGNYRDSIDYALCNDIPKAVLAPLGTQSTYACEVVFKGQKPVGFPQPVRATDSGPRYY</sequence>
<accession>A0A2G1XJX5</accession>
<dbReference type="EMBL" id="NHZO01000145">
    <property type="protein sequence ID" value="PHQ51542.1"/>
    <property type="molecule type" value="Genomic_DNA"/>
</dbReference>
<evidence type="ECO:0000313" key="4">
    <source>
        <dbReference type="Proteomes" id="UP000222531"/>
    </source>
</evidence>
<dbReference type="RefSeq" id="WP_099199249.1">
    <property type="nucleotide sequence ID" value="NZ_JBIRXA010000002.1"/>
</dbReference>
<dbReference type="Proteomes" id="UP000222531">
    <property type="component" value="Unassembled WGS sequence"/>
</dbReference>
<dbReference type="PROSITE" id="PS51257">
    <property type="entry name" value="PROKAR_LIPOPROTEIN"/>
    <property type="match status" value="1"/>
</dbReference>
<dbReference type="OrthoDB" id="4304072at2"/>